<dbReference type="RefSeq" id="WP_018439351.1">
    <property type="nucleotide sequence ID" value="NZ_KB890165.1"/>
</dbReference>
<dbReference type="Gene3D" id="3.30.70.250">
    <property type="entry name" value="Malonyl-CoA ACP transacylase, ACP-binding"/>
    <property type="match status" value="1"/>
</dbReference>
<proteinExistence type="inferred from homology"/>
<feature type="domain" description="Malonyl-CoA:ACP transacylase (MAT)" evidence="8">
    <location>
        <begin position="5"/>
        <end position="307"/>
    </location>
</feature>
<dbReference type="InterPro" id="IPR024925">
    <property type="entry name" value="Malonyl_CoA-ACP_transAc"/>
</dbReference>
<dbReference type="STRING" id="863227.GCA_000373005_00824"/>
<evidence type="ECO:0000256" key="3">
    <source>
        <dbReference type="ARBA" id="ARBA00022679"/>
    </source>
</evidence>
<dbReference type="EMBL" id="PNYC01000001">
    <property type="protein sequence ID" value="PMS38684.1"/>
    <property type="molecule type" value="Genomic_DNA"/>
</dbReference>
<dbReference type="InterPro" id="IPR016035">
    <property type="entry name" value="Acyl_Trfase/lysoPLipase"/>
</dbReference>
<protein>
    <recommendedName>
        <fullName evidence="2 6">Malonyl CoA-acyl carrier protein transacylase</fullName>
        <ecNumber evidence="1 6">2.3.1.39</ecNumber>
    </recommendedName>
</protein>
<dbReference type="GO" id="GO:0004314">
    <property type="term" value="F:[acyl-carrier-protein] S-malonyltransferase activity"/>
    <property type="evidence" value="ECO:0007669"/>
    <property type="project" value="UniProtKB-EC"/>
</dbReference>
<dbReference type="SUPFAM" id="SSF55048">
    <property type="entry name" value="Probable ACP-binding domain of malonyl-CoA ACP transacylase"/>
    <property type="match status" value="1"/>
</dbReference>
<dbReference type="Pfam" id="PF00698">
    <property type="entry name" value="Acyl_transf_1"/>
    <property type="match status" value="1"/>
</dbReference>
<dbReference type="EC" id="2.3.1.39" evidence="1 6"/>
<feature type="active site" evidence="7">
    <location>
        <position position="85"/>
    </location>
</feature>
<evidence type="ECO:0000256" key="4">
    <source>
        <dbReference type="ARBA" id="ARBA00023315"/>
    </source>
</evidence>
<dbReference type="GO" id="GO:0006633">
    <property type="term" value="P:fatty acid biosynthetic process"/>
    <property type="evidence" value="ECO:0007669"/>
    <property type="project" value="TreeGrafter"/>
</dbReference>
<evidence type="ECO:0000313" key="10">
    <source>
        <dbReference type="Proteomes" id="UP000235777"/>
    </source>
</evidence>
<evidence type="ECO:0000259" key="8">
    <source>
        <dbReference type="SMART" id="SM00827"/>
    </source>
</evidence>
<comment type="caution">
    <text evidence="9">The sequence shown here is derived from an EMBL/GenBank/DDBJ whole genome shotgun (WGS) entry which is preliminary data.</text>
</comment>
<keyword evidence="4 6" id="KW-0012">Acyltransferase</keyword>
<evidence type="ECO:0000256" key="1">
    <source>
        <dbReference type="ARBA" id="ARBA00013258"/>
    </source>
</evidence>
<accession>A0A2N7XAL9</accession>
<dbReference type="OrthoDB" id="9808564at2"/>
<evidence type="ECO:0000256" key="2">
    <source>
        <dbReference type="ARBA" id="ARBA00018953"/>
    </source>
</evidence>
<keyword evidence="10" id="KW-1185">Reference proteome</keyword>
<dbReference type="GO" id="GO:0005829">
    <property type="term" value="C:cytosol"/>
    <property type="evidence" value="ECO:0007669"/>
    <property type="project" value="TreeGrafter"/>
</dbReference>
<dbReference type="SMART" id="SM00827">
    <property type="entry name" value="PKS_AT"/>
    <property type="match status" value="1"/>
</dbReference>
<comment type="catalytic activity">
    <reaction evidence="5 6">
        <text>holo-[ACP] + malonyl-CoA = malonyl-[ACP] + CoA</text>
        <dbReference type="Rhea" id="RHEA:41792"/>
        <dbReference type="Rhea" id="RHEA-COMP:9623"/>
        <dbReference type="Rhea" id="RHEA-COMP:9685"/>
        <dbReference type="ChEBI" id="CHEBI:57287"/>
        <dbReference type="ChEBI" id="CHEBI:57384"/>
        <dbReference type="ChEBI" id="CHEBI:64479"/>
        <dbReference type="ChEBI" id="CHEBI:78449"/>
        <dbReference type="EC" id="2.3.1.39"/>
    </reaction>
</comment>
<gene>
    <name evidence="9" type="primary">mdcH</name>
    <name evidence="9" type="ORF">C0Z20_02150</name>
</gene>
<evidence type="ECO:0000256" key="6">
    <source>
        <dbReference type="PIRNR" id="PIRNR000446"/>
    </source>
</evidence>
<organism evidence="9 10">
    <name type="scientific">Trinickia symbiotica</name>
    <dbReference type="NCBI Taxonomy" id="863227"/>
    <lineage>
        <taxon>Bacteria</taxon>
        <taxon>Pseudomonadati</taxon>
        <taxon>Pseudomonadota</taxon>
        <taxon>Betaproteobacteria</taxon>
        <taxon>Burkholderiales</taxon>
        <taxon>Burkholderiaceae</taxon>
        <taxon>Trinickia</taxon>
    </lineage>
</organism>
<dbReference type="InterPro" id="IPR017554">
    <property type="entry name" value="Malonate_deCOase_MdcHsu"/>
</dbReference>
<dbReference type="NCBIfam" id="TIGR03131">
    <property type="entry name" value="malonate_mdcH"/>
    <property type="match status" value="1"/>
</dbReference>
<evidence type="ECO:0000256" key="5">
    <source>
        <dbReference type="ARBA" id="ARBA00048462"/>
    </source>
</evidence>
<name>A0A2N7XAL9_9BURK</name>
<dbReference type="Gene3D" id="3.40.366.10">
    <property type="entry name" value="Malonyl-Coenzyme A Acyl Carrier Protein, domain 2"/>
    <property type="match status" value="1"/>
</dbReference>
<dbReference type="InterPro" id="IPR001227">
    <property type="entry name" value="Ac_transferase_dom_sf"/>
</dbReference>
<keyword evidence="3 6" id="KW-0808">Transferase</keyword>
<dbReference type="PIRSF" id="PIRSF000446">
    <property type="entry name" value="Mct"/>
    <property type="match status" value="1"/>
</dbReference>
<dbReference type="PANTHER" id="PTHR42681">
    <property type="entry name" value="MALONYL-COA-ACYL CARRIER PROTEIN TRANSACYLASE, MITOCHONDRIAL"/>
    <property type="match status" value="1"/>
</dbReference>
<sequence length="310" mass="32373">MLACLFPGQGAQSAGFLHRLPPHPVVQTTIAEASDALSFDVLTIDTPGALRSSVAVQVGLVVAGVATARRIAAAGFDIALASGLSVGAYAAAVTAGAIAFADALRLVAKRAELMERAYPSGYGLSAIDGLTEHEVERLADAEAAEAGLRIYVANVNAPRQIVVTGSDAALDAFNTRALAAGAHRAKRLDVSVPSHCELLADASEELLAYAADIPLQAPRAVYVGNRTARPLRTAEAIRDDLATNMRYTVRWFDALTVIIELGATVLVEAPPGQVLTSIAQTAYPDVTALSACATPDERLIPLLERRLGSR</sequence>
<dbReference type="InterPro" id="IPR014043">
    <property type="entry name" value="Acyl_transferase_dom"/>
</dbReference>
<evidence type="ECO:0000256" key="7">
    <source>
        <dbReference type="PIRSR" id="PIRSR000446-1"/>
    </source>
</evidence>
<evidence type="ECO:0000313" key="9">
    <source>
        <dbReference type="EMBL" id="PMS38684.1"/>
    </source>
</evidence>
<dbReference type="InterPro" id="IPR016036">
    <property type="entry name" value="Malonyl_transacylase_ACP-bd"/>
</dbReference>
<reference evidence="9 10" key="1">
    <citation type="submission" date="2018-01" db="EMBL/GenBank/DDBJ databases">
        <title>Whole genome analyses suggest that Burkholderia sensu lato contains two further novel genera in the rhizoxinica-symbiotica group Mycetohabitans gen. nov., and Trinickia gen. nov.: implications for the evolution of diazotrophy and nodulation in the Burkholderiaceae.</title>
        <authorList>
            <person name="Estrada-de los Santos P."/>
            <person name="Palmer M."/>
            <person name="Chavez-Ramirez B."/>
            <person name="Beukes C."/>
            <person name="Steenkamp E.T."/>
            <person name="Hirsch A.M."/>
            <person name="Manyaka P."/>
            <person name="Maluk M."/>
            <person name="Lafos M."/>
            <person name="Crook M."/>
            <person name="Gross E."/>
            <person name="Simon M.F."/>
            <person name="Bueno dos Reis Junior F."/>
            <person name="Poole P.S."/>
            <person name="Venter S.N."/>
            <person name="James E.K."/>
        </authorList>
    </citation>
    <scope>NUCLEOTIDE SEQUENCE [LARGE SCALE GENOMIC DNA]</scope>
    <source>
        <strain evidence="9 10">JPY 581</strain>
    </source>
</reference>
<dbReference type="PANTHER" id="PTHR42681:SF1">
    <property type="entry name" value="MALONYL-COA-ACYL CARRIER PROTEIN TRANSACYLASE, MITOCHONDRIAL"/>
    <property type="match status" value="1"/>
</dbReference>
<dbReference type="InterPro" id="IPR050858">
    <property type="entry name" value="Mal-CoA-ACP_Trans/PKS_FabD"/>
</dbReference>
<dbReference type="SUPFAM" id="SSF52151">
    <property type="entry name" value="FabD/lysophospholipase-like"/>
    <property type="match status" value="1"/>
</dbReference>
<dbReference type="AlphaFoldDB" id="A0A2N7XAL9"/>
<feature type="active site" evidence="7">
    <location>
        <position position="195"/>
    </location>
</feature>
<comment type="similarity">
    <text evidence="6">Belongs to the fabD family.</text>
</comment>
<dbReference type="Proteomes" id="UP000235777">
    <property type="component" value="Unassembled WGS sequence"/>
</dbReference>